<dbReference type="Pfam" id="PF04679">
    <property type="entry name" value="DNA_ligase_A_C"/>
    <property type="match status" value="1"/>
</dbReference>
<dbReference type="Gene3D" id="2.40.50.140">
    <property type="entry name" value="Nucleic acid-binding proteins"/>
    <property type="match status" value="1"/>
</dbReference>
<evidence type="ECO:0000256" key="12">
    <source>
        <dbReference type="ARBA" id="ARBA00023306"/>
    </source>
</evidence>
<dbReference type="SUPFAM" id="SSF56091">
    <property type="entry name" value="DNA ligase/mRNA capping enzyme, catalytic domain"/>
    <property type="match status" value="1"/>
</dbReference>
<dbReference type="SUPFAM" id="SSF117018">
    <property type="entry name" value="ATP-dependent DNA ligase DNA-binding domain"/>
    <property type="match status" value="1"/>
</dbReference>
<feature type="binding site" evidence="14">
    <location>
        <position position="245"/>
    </location>
    <ligand>
        <name>ATP</name>
        <dbReference type="ChEBI" id="CHEBI:30616"/>
    </ligand>
</feature>
<feature type="domain" description="ATP-dependent DNA ligase family profile" evidence="17">
    <location>
        <begin position="328"/>
        <end position="451"/>
    </location>
</feature>
<dbReference type="InterPro" id="IPR000977">
    <property type="entry name" value="DNA_ligase_ATP-dep"/>
</dbReference>
<feature type="binding site" evidence="14">
    <location>
        <position position="421"/>
    </location>
    <ligand>
        <name>ATP</name>
        <dbReference type="ChEBI" id="CHEBI:30616"/>
    </ligand>
</feature>
<evidence type="ECO:0000256" key="4">
    <source>
        <dbReference type="ARBA" id="ARBA00022705"/>
    </source>
</evidence>
<evidence type="ECO:0000256" key="16">
    <source>
        <dbReference type="RuleBase" id="RU004196"/>
    </source>
</evidence>
<comment type="function">
    <text evidence="14">DNA ligase that seals nicks in double-stranded DNA during DNA replication, DNA recombination and DNA repair.</text>
</comment>
<dbReference type="GO" id="GO:0003677">
    <property type="term" value="F:DNA binding"/>
    <property type="evidence" value="ECO:0007669"/>
    <property type="project" value="InterPro"/>
</dbReference>
<dbReference type="GO" id="GO:0051301">
    <property type="term" value="P:cell division"/>
    <property type="evidence" value="ECO:0007669"/>
    <property type="project" value="UniProtKB-KW"/>
</dbReference>
<sequence>MMKFERLGQKLSELERVSSRNRMTELLAELVREVEVNEADVVAYLILGRLRPLYDSLEFGLAEKQVQKAVARVTEKDLGEVVSVYKKEGDLGEVVEGLLKSGPSRLTVVEVHKILERIAKESGAGSQERKLVGLASLLGDLDGLSAKYVVRIVLGKLRLGFSDKTLLDAVSWAYRGDKSAKSKLERVYQMRPDIGWLVKSVKEKGIDEVANKIEMELGVPISPMLCQRLKSSKAMIKKMGRVAVEPKFDGTRVQIHFRRGGKDWEVRTFTRNLEETSKMFPELKEMVLHVKADELVLDSEAVGIDPKTGKMMSFQMTITRKRKHGVANQAGKVPLKFFVFDVMYLDGKSLIDKTYEERRAILKDVIKDKDLLVVDDYWETDDPKKIRQMHERLLGEGLEGVIVKKLGSEYVPGRTGWRWVKMKEVEESHAKLSDTVDCVVMGYYRGRGKRAQFGIGAFLVGIKGGSGYVTVTKVGTGLTDELFRELKNRLDRLVVRERPSEYVIDKALEPDVYVEPELVVELAADEVTESPTHTAGLALRFPRLVKLRDDKSVDQITSLRELKEMRI</sequence>
<evidence type="ECO:0000256" key="2">
    <source>
        <dbReference type="ARBA" id="ARBA00022598"/>
    </source>
</evidence>
<dbReference type="EC" id="6.5.1.1" evidence="14"/>
<evidence type="ECO:0000256" key="13">
    <source>
        <dbReference type="ARBA" id="ARBA00034003"/>
    </source>
</evidence>
<evidence type="ECO:0000313" key="19">
    <source>
        <dbReference type="Proteomes" id="UP000463983"/>
    </source>
</evidence>
<dbReference type="InterPro" id="IPR050191">
    <property type="entry name" value="ATP-dep_DNA_ligase"/>
</dbReference>
<dbReference type="InterPro" id="IPR012340">
    <property type="entry name" value="NA-bd_OB-fold"/>
</dbReference>
<dbReference type="RefSeq" id="WP_161931449.1">
    <property type="nucleotide sequence ID" value="NZ_CP047901.1"/>
</dbReference>
<feature type="binding site" evidence="14">
    <location>
        <position position="340"/>
    </location>
    <ligand>
        <name>ATP</name>
        <dbReference type="ChEBI" id="CHEBI:30616"/>
    </ligand>
</feature>
<keyword evidence="2 14" id="KW-0436">Ligase</keyword>
<accession>A0A857N9D7</accession>
<feature type="binding site" evidence="14">
    <location>
        <position position="300"/>
    </location>
    <ligand>
        <name>ATP</name>
        <dbReference type="ChEBI" id="CHEBI:30616"/>
    </ligand>
</feature>
<evidence type="ECO:0000256" key="10">
    <source>
        <dbReference type="ARBA" id="ARBA00023172"/>
    </source>
</evidence>
<dbReference type="EMBL" id="CP047901">
    <property type="protein sequence ID" value="QHO63040.1"/>
    <property type="molecule type" value="Genomic_DNA"/>
</dbReference>
<dbReference type="Pfam" id="PF01068">
    <property type="entry name" value="DNA_ligase_A_M"/>
    <property type="match status" value="1"/>
</dbReference>
<dbReference type="InterPro" id="IPR016059">
    <property type="entry name" value="DNA_ligase_ATP-dep_CS"/>
</dbReference>
<keyword evidence="12 14" id="KW-0131">Cell cycle</keyword>
<comment type="caution">
    <text evidence="14">Lacks conserved residue(s) required for the propagation of feature annotation.</text>
</comment>
<keyword evidence="7 14" id="KW-0227">DNA damage</keyword>
<dbReference type="InterPro" id="IPR036599">
    <property type="entry name" value="DNA_ligase_N_sf"/>
</dbReference>
<dbReference type="PANTHER" id="PTHR45674">
    <property type="entry name" value="DNA LIGASE 1/3 FAMILY MEMBER"/>
    <property type="match status" value="1"/>
</dbReference>
<dbReference type="GO" id="GO:0006310">
    <property type="term" value="P:DNA recombination"/>
    <property type="evidence" value="ECO:0007669"/>
    <property type="project" value="UniProtKB-UniRule"/>
</dbReference>
<comment type="similarity">
    <text evidence="1 14 16">Belongs to the ATP-dependent DNA ligase family.</text>
</comment>
<dbReference type="Pfam" id="PF04675">
    <property type="entry name" value="DNA_ligase_A_N"/>
    <property type="match status" value="1"/>
</dbReference>
<dbReference type="SUPFAM" id="SSF50249">
    <property type="entry name" value="Nucleic acid-binding proteins"/>
    <property type="match status" value="1"/>
</dbReference>
<protein>
    <recommendedName>
        <fullName evidence="14">Probable DNA ligase</fullName>
        <ecNumber evidence="14">6.5.1.1</ecNumber>
    </recommendedName>
    <alternativeName>
        <fullName evidence="14">Polydeoxyribonucleotide synthase [ATP]</fullName>
    </alternativeName>
</protein>
<evidence type="ECO:0000256" key="6">
    <source>
        <dbReference type="ARBA" id="ARBA00022741"/>
    </source>
</evidence>
<dbReference type="GO" id="GO:0006273">
    <property type="term" value="P:lagging strand elongation"/>
    <property type="evidence" value="ECO:0007669"/>
    <property type="project" value="TreeGrafter"/>
</dbReference>
<dbReference type="Proteomes" id="UP000463983">
    <property type="component" value="Chromosome"/>
</dbReference>
<dbReference type="GO" id="GO:0005524">
    <property type="term" value="F:ATP binding"/>
    <property type="evidence" value="ECO:0007669"/>
    <property type="project" value="UniProtKB-UniRule"/>
</dbReference>
<organism evidence="18 19">
    <name type="scientific">Candidatus Chazhemtobacterium aquaticus</name>
    <dbReference type="NCBI Taxonomy" id="2715735"/>
    <lineage>
        <taxon>Bacteria</taxon>
        <taxon>Candidatus Chazhemtobacteraceae</taxon>
        <taxon>Candidatus Chazhemtobacterium</taxon>
    </lineage>
</organism>
<dbReference type="GO" id="GO:0006281">
    <property type="term" value="P:DNA repair"/>
    <property type="evidence" value="ECO:0007669"/>
    <property type="project" value="UniProtKB-UniRule"/>
</dbReference>
<evidence type="ECO:0000256" key="5">
    <source>
        <dbReference type="ARBA" id="ARBA00022723"/>
    </source>
</evidence>
<evidence type="ECO:0000256" key="15">
    <source>
        <dbReference type="RuleBase" id="RU000617"/>
    </source>
</evidence>
<keyword evidence="8 14" id="KW-0067">ATP-binding</keyword>
<keyword evidence="10 14" id="KW-0233">DNA recombination</keyword>
<dbReference type="CDD" id="cd07901">
    <property type="entry name" value="Adenylation_DNA_ligase_Arch_LigB"/>
    <property type="match status" value="1"/>
</dbReference>
<evidence type="ECO:0000313" key="18">
    <source>
        <dbReference type="EMBL" id="QHO63040.1"/>
    </source>
</evidence>
<dbReference type="InterPro" id="IPR012308">
    <property type="entry name" value="DNA_ligase_ATP-dep_N"/>
</dbReference>
<dbReference type="NCBIfam" id="TIGR00574">
    <property type="entry name" value="dnl1"/>
    <property type="match status" value="1"/>
</dbReference>
<feature type="active site" description="N6-AMP-lysine intermediate" evidence="14">
    <location>
        <position position="247"/>
    </location>
</feature>
<dbReference type="GO" id="GO:0003910">
    <property type="term" value="F:DNA ligase (ATP) activity"/>
    <property type="evidence" value="ECO:0007669"/>
    <property type="project" value="UniProtKB-UniRule"/>
</dbReference>
<keyword evidence="3 14" id="KW-0132">Cell division</keyword>
<evidence type="ECO:0000256" key="11">
    <source>
        <dbReference type="ARBA" id="ARBA00023204"/>
    </source>
</evidence>
<gene>
    <name evidence="14" type="primary">lig</name>
    <name evidence="18" type="ORF">MICH65_0059</name>
</gene>
<keyword evidence="19" id="KW-1185">Reference proteome</keyword>
<dbReference type="GO" id="GO:0071897">
    <property type="term" value="P:DNA biosynthetic process"/>
    <property type="evidence" value="ECO:0007669"/>
    <property type="project" value="InterPro"/>
</dbReference>
<dbReference type="AlphaFoldDB" id="A0A857N9D7"/>
<dbReference type="InterPro" id="IPR012310">
    <property type="entry name" value="DNA_ligase_ATP-dep_cent"/>
</dbReference>
<dbReference type="InterPro" id="IPR022865">
    <property type="entry name" value="DNA_ligae_ATP-dep_bac/arc"/>
</dbReference>
<comment type="cofactor">
    <cofactor evidence="14">
        <name>Mg(2+)</name>
        <dbReference type="ChEBI" id="CHEBI:18420"/>
    </cofactor>
</comment>
<evidence type="ECO:0000256" key="8">
    <source>
        <dbReference type="ARBA" id="ARBA00022840"/>
    </source>
</evidence>
<reference evidence="19" key="1">
    <citation type="journal article" date="2020" name="Microorganisms">
        <title>Complete Genome of a Member of a New Bacterial Lineage in the Microgenomates Group Reveals an Unusual Nucleotide Composition Disparity Between Two Strands of DNA and Limited Metabolic Potential.</title>
        <authorList>
            <person name="Kadnikov V.V."/>
            <person name="Mardanov A.V."/>
            <person name="Beletsky A.V."/>
            <person name="Karnachuk O.V."/>
            <person name="Ravin N.V."/>
        </authorList>
    </citation>
    <scope>NUCLEOTIDE SEQUENCE [LARGE SCALE GENOMIC DNA]</scope>
</reference>
<dbReference type="PROSITE" id="PS50160">
    <property type="entry name" value="DNA_LIGASE_A3"/>
    <property type="match status" value="1"/>
</dbReference>
<evidence type="ECO:0000256" key="1">
    <source>
        <dbReference type="ARBA" id="ARBA00007572"/>
    </source>
</evidence>
<dbReference type="KEGG" id="caqa:MICH65_0059"/>
<evidence type="ECO:0000256" key="7">
    <source>
        <dbReference type="ARBA" id="ARBA00022763"/>
    </source>
</evidence>
<evidence type="ECO:0000256" key="9">
    <source>
        <dbReference type="ARBA" id="ARBA00022842"/>
    </source>
</evidence>
<evidence type="ECO:0000259" key="17">
    <source>
        <dbReference type="PROSITE" id="PS50160"/>
    </source>
</evidence>
<keyword evidence="5 14" id="KW-0479">Metal-binding</keyword>
<evidence type="ECO:0000256" key="14">
    <source>
        <dbReference type="HAMAP-Rule" id="MF_00407"/>
    </source>
</evidence>
<keyword evidence="9 14" id="KW-0460">Magnesium</keyword>
<dbReference type="InterPro" id="IPR012309">
    <property type="entry name" value="DNA_ligase_ATP-dep_C"/>
</dbReference>
<keyword evidence="11 14" id="KW-0234">DNA repair</keyword>
<proteinExistence type="inferred from homology"/>
<keyword evidence="6 14" id="KW-0547">Nucleotide-binding</keyword>
<comment type="catalytic activity">
    <reaction evidence="13 14 15">
        <text>ATP + (deoxyribonucleotide)n-3'-hydroxyl + 5'-phospho-(deoxyribonucleotide)m = (deoxyribonucleotide)n+m + AMP + diphosphate.</text>
        <dbReference type="EC" id="6.5.1.1"/>
    </reaction>
</comment>
<dbReference type="Gene3D" id="3.30.470.30">
    <property type="entry name" value="DNA ligase/mRNA capping enzyme"/>
    <property type="match status" value="1"/>
</dbReference>
<feature type="binding site" evidence="14">
    <location>
        <position position="271"/>
    </location>
    <ligand>
        <name>ATP</name>
        <dbReference type="ChEBI" id="CHEBI:30616"/>
    </ligand>
</feature>
<dbReference type="GO" id="GO:0046872">
    <property type="term" value="F:metal ion binding"/>
    <property type="evidence" value="ECO:0007669"/>
    <property type="project" value="UniProtKB-KW"/>
</dbReference>
<dbReference type="Gene3D" id="1.10.3260.10">
    <property type="entry name" value="DNA ligase, ATP-dependent, N-terminal domain"/>
    <property type="match status" value="1"/>
</dbReference>
<name>A0A857N9D7_9BACT</name>
<dbReference type="PROSITE" id="PS00697">
    <property type="entry name" value="DNA_LIGASE_A1"/>
    <property type="match status" value="1"/>
</dbReference>
<dbReference type="PANTHER" id="PTHR45674:SF4">
    <property type="entry name" value="DNA LIGASE 1"/>
    <property type="match status" value="1"/>
</dbReference>
<keyword evidence="4 14" id="KW-0235">DNA replication</keyword>
<feature type="binding site" evidence="14">
    <location>
        <position position="252"/>
    </location>
    <ligand>
        <name>ATP</name>
        <dbReference type="ChEBI" id="CHEBI:30616"/>
    </ligand>
</feature>
<evidence type="ECO:0000256" key="3">
    <source>
        <dbReference type="ARBA" id="ARBA00022618"/>
    </source>
</evidence>
<dbReference type="HAMAP" id="MF_00407">
    <property type="entry name" value="DNA_ligase"/>
    <property type="match status" value="1"/>
</dbReference>